<evidence type="ECO:0000256" key="1">
    <source>
        <dbReference type="SAM" id="SignalP"/>
    </source>
</evidence>
<accession>A0A1H4TQC5</accession>
<evidence type="ECO:0000313" key="2">
    <source>
        <dbReference type="EMBL" id="SEC58655.1"/>
    </source>
</evidence>
<dbReference type="InterPro" id="IPR015943">
    <property type="entry name" value="WD40/YVTN_repeat-like_dom_sf"/>
</dbReference>
<evidence type="ECO:0000313" key="3">
    <source>
        <dbReference type="Proteomes" id="UP000199622"/>
    </source>
</evidence>
<proteinExistence type="predicted"/>
<feature type="signal peptide" evidence="1">
    <location>
        <begin position="1"/>
        <end position="16"/>
    </location>
</feature>
<keyword evidence="1" id="KW-0732">Signal</keyword>
<gene>
    <name evidence="2" type="ORF">SAMN04489727_4301</name>
</gene>
<name>A0A1H4TQC5_9PSEU</name>
<dbReference type="Proteomes" id="UP000199622">
    <property type="component" value="Unassembled WGS sequence"/>
</dbReference>
<protein>
    <recommendedName>
        <fullName evidence="4">BNR repeat-like domain-containing protein</fullName>
    </recommendedName>
</protein>
<reference evidence="3" key="1">
    <citation type="submission" date="2016-10" db="EMBL/GenBank/DDBJ databases">
        <authorList>
            <person name="Varghese N."/>
            <person name="Submissions S."/>
        </authorList>
    </citation>
    <scope>NUCLEOTIDE SEQUENCE [LARGE SCALE GENOMIC DNA]</scope>
    <source>
        <strain evidence="3">DSM 44544</strain>
    </source>
</reference>
<dbReference type="STRING" id="208445.SAMN04489727_4301"/>
<feature type="chain" id="PRO_5038441794" description="BNR repeat-like domain-containing protein" evidence="1">
    <location>
        <begin position="17"/>
        <end position="365"/>
    </location>
</feature>
<dbReference type="SUPFAM" id="SSF50939">
    <property type="entry name" value="Sialidases"/>
    <property type="match status" value="1"/>
</dbReference>
<dbReference type="Gene3D" id="2.130.10.10">
    <property type="entry name" value="YVTN repeat-like/Quinoprotein amine dehydrogenase"/>
    <property type="match status" value="1"/>
</dbReference>
<evidence type="ECO:0008006" key="4">
    <source>
        <dbReference type="Google" id="ProtNLM"/>
    </source>
</evidence>
<dbReference type="PROSITE" id="PS51257">
    <property type="entry name" value="PROKAR_LIPOPROTEIN"/>
    <property type="match status" value="1"/>
</dbReference>
<dbReference type="AlphaFoldDB" id="A0A1H4TQC5"/>
<keyword evidence="3" id="KW-1185">Reference proteome</keyword>
<dbReference type="OrthoDB" id="3286540at2"/>
<sequence>MRRLGGILALSLAALAACYPGHLPPGDPVGALGFAVRPGAVQHPAPQASSSAYGGRLTLVPAGGCVLGFLRYPDGNGGHVPPTWLGTDGCTRLVLDQVPNQVPEQAAFAVVAAVPGPDGSLIGLGPWFSRRDRSGAVVRLFQPGSGWWARALVRAGRNLVGVGVRDNPGGKAQPVAWVSGDEGRTAHEIELPRDRPAYWEPRAIAAEGDRVLVAGSAGSGARVWASEDAGETWTVSEVPVRASDVVVTTVLRTGGKWLLAGLSAAGPLIVTGEPGNWQLQDHATLGDGRISGGTLDKAGKPVLVGEYAERDRLGSSRTCSVVWTLDATGWQRGELGCPEDPVSAALRLPDGRVLLASRRDLWIRP</sequence>
<organism evidence="2 3">
    <name type="scientific">Amycolatopsis tolypomycina</name>
    <dbReference type="NCBI Taxonomy" id="208445"/>
    <lineage>
        <taxon>Bacteria</taxon>
        <taxon>Bacillati</taxon>
        <taxon>Actinomycetota</taxon>
        <taxon>Actinomycetes</taxon>
        <taxon>Pseudonocardiales</taxon>
        <taxon>Pseudonocardiaceae</taxon>
        <taxon>Amycolatopsis</taxon>
    </lineage>
</organism>
<dbReference type="CDD" id="cd15482">
    <property type="entry name" value="Sialidase_non-viral"/>
    <property type="match status" value="1"/>
</dbReference>
<dbReference type="EMBL" id="FNSO01000004">
    <property type="protein sequence ID" value="SEC58655.1"/>
    <property type="molecule type" value="Genomic_DNA"/>
</dbReference>
<dbReference type="RefSeq" id="WP_091310066.1">
    <property type="nucleotide sequence ID" value="NZ_FNSO01000004.1"/>
</dbReference>
<dbReference type="InterPro" id="IPR036278">
    <property type="entry name" value="Sialidase_sf"/>
</dbReference>